<dbReference type="InterPro" id="IPR046341">
    <property type="entry name" value="SET_dom_sf"/>
</dbReference>
<dbReference type="GO" id="GO:0008168">
    <property type="term" value="F:methyltransferase activity"/>
    <property type="evidence" value="ECO:0007669"/>
    <property type="project" value="UniProtKB-KW"/>
</dbReference>
<dbReference type="GO" id="GO:0032259">
    <property type="term" value="P:methylation"/>
    <property type="evidence" value="ECO:0007669"/>
    <property type="project" value="UniProtKB-KW"/>
</dbReference>
<protein>
    <submittedName>
        <fullName evidence="2">Methyltransferase flvH</fullName>
    </submittedName>
</protein>
<evidence type="ECO:0000313" key="2">
    <source>
        <dbReference type="EMBL" id="KAK2563413.1"/>
    </source>
</evidence>
<organism evidence="2 3">
    <name type="scientific">Acropora cervicornis</name>
    <name type="common">Staghorn coral</name>
    <dbReference type="NCBI Taxonomy" id="6130"/>
    <lineage>
        <taxon>Eukaryota</taxon>
        <taxon>Metazoa</taxon>
        <taxon>Cnidaria</taxon>
        <taxon>Anthozoa</taxon>
        <taxon>Hexacorallia</taxon>
        <taxon>Scleractinia</taxon>
        <taxon>Astrocoeniina</taxon>
        <taxon>Acroporidae</taxon>
        <taxon>Acropora</taxon>
    </lineage>
</organism>
<dbReference type="InterPro" id="IPR001214">
    <property type="entry name" value="SET_dom"/>
</dbReference>
<reference evidence="2" key="2">
    <citation type="journal article" date="2023" name="Science">
        <title>Genomic signatures of disease resistance in endangered staghorn corals.</title>
        <authorList>
            <person name="Vollmer S.V."/>
            <person name="Selwyn J.D."/>
            <person name="Despard B.A."/>
            <person name="Roesel C.L."/>
        </authorList>
    </citation>
    <scope>NUCLEOTIDE SEQUENCE</scope>
    <source>
        <strain evidence="2">K2</strain>
    </source>
</reference>
<dbReference type="Proteomes" id="UP001249851">
    <property type="component" value="Unassembled WGS sequence"/>
</dbReference>
<accession>A0AAD9QLB3</accession>
<dbReference type="EMBL" id="JARQWQ010000025">
    <property type="protein sequence ID" value="KAK2563413.1"/>
    <property type="molecule type" value="Genomic_DNA"/>
</dbReference>
<keyword evidence="2" id="KW-0808">Transferase</keyword>
<evidence type="ECO:0000259" key="1">
    <source>
        <dbReference type="Pfam" id="PF00856"/>
    </source>
</evidence>
<feature type="domain" description="SET" evidence="1">
    <location>
        <begin position="49"/>
        <end position="113"/>
    </location>
</feature>
<dbReference type="Pfam" id="PF00856">
    <property type="entry name" value="SET"/>
    <property type="match status" value="1"/>
</dbReference>
<dbReference type="Gene3D" id="2.170.270.10">
    <property type="entry name" value="SET domain"/>
    <property type="match status" value="1"/>
</dbReference>
<gene>
    <name evidence="2" type="ORF">P5673_013112</name>
</gene>
<proteinExistence type="predicted"/>
<dbReference type="SUPFAM" id="SSF82199">
    <property type="entry name" value="SET domain"/>
    <property type="match status" value="1"/>
</dbReference>
<comment type="caution">
    <text evidence="2">The sequence shown here is derived from an EMBL/GenBank/DDBJ whole genome shotgun (WGS) entry which is preliminary data.</text>
</comment>
<dbReference type="InterPro" id="IPR053201">
    <property type="entry name" value="Flavunoidine_N-MTase"/>
</dbReference>
<keyword evidence="2" id="KW-0489">Methyltransferase</keyword>
<keyword evidence="3" id="KW-1185">Reference proteome</keyword>
<dbReference type="AlphaFoldDB" id="A0AAD9QLB3"/>
<reference evidence="2" key="1">
    <citation type="journal article" date="2023" name="G3 (Bethesda)">
        <title>Whole genome assembly and annotation of the endangered Caribbean coral Acropora cervicornis.</title>
        <authorList>
            <person name="Selwyn J.D."/>
            <person name="Vollmer S.V."/>
        </authorList>
    </citation>
    <scope>NUCLEOTIDE SEQUENCE</scope>
    <source>
        <strain evidence="2">K2</strain>
    </source>
</reference>
<name>A0AAD9QLB3_ACRCE</name>
<dbReference type="PANTHER" id="PTHR12350:SF19">
    <property type="entry name" value="SET DOMAIN-CONTAINING PROTEIN"/>
    <property type="match status" value="1"/>
</dbReference>
<dbReference type="PANTHER" id="PTHR12350">
    <property type="entry name" value="HISTONE-LYSINE N-METHYLTRANSFERASE-RELATED"/>
    <property type="match status" value="1"/>
</dbReference>
<sequence length="167" mass="19134">MHSNSIGVVEVANLKGLFSCQAMDDIPSGSFLSDLWGPVSHFPNSHSMQIDINKHVQPQGPLVRFNHSCKPNAKFIYKCRIHVEHSDCDKNKVFWHCIAVHDMKKGEDITFDYTTTEYDMAEPFQCKCKERNCLGEIKGFKYLTPEQQNERMNDISPAVVESLNRKL</sequence>
<evidence type="ECO:0000313" key="3">
    <source>
        <dbReference type="Proteomes" id="UP001249851"/>
    </source>
</evidence>